<evidence type="ECO:0000313" key="6">
    <source>
        <dbReference type="EMBL" id="PSJ17595.1"/>
    </source>
</evidence>
<evidence type="ECO:0000256" key="3">
    <source>
        <dbReference type="ARBA" id="ARBA00023125"/>
    </source>
</evidence>
<dbReference type="OrthoDB" id="5297026at2"/>
<dbReference type="CDD" id="cd08413">
    <property type="entry name" value="PBP2_CysB_like"/>
    <property type="match status" value="1"/>
</dbReference>
<dbReference type="Pfam" id="PF00126">
    <property type="entry name" value="HTH_1"/>
    <property type="match status" value="1"/>
</dbReference>
<keyword evidence="7" id="KW-1185">Reference proteome</keyword>
<evidence type="ECO:0000256" key="1">
    <source>
        <dbReference type="ARBA" id="ARBA00009437"/>
    </source>
</evidence>
<dbReference type="PANTHER" id="PTHR30126">
    <property type="entry name" value="HTH-TYPE TRANSCRIPTIONAL REGULATOR"/>
    <property type="match status" value="1"/>
</dbReference>
<dbReference type="Gene3D" id="3.40.190.10">
    <property type="entry name" value="Periplasmic binding protein-like II"/>
    <property type="match status" value="2"/>
</dbReference>
<dbReference type="EMBL" id="PXXU01000017">
    <property type="protein sequence ID" value="PSJ17595.1"/>
    <property type="molecule type" value="Genomic_DNA"/>
</dbReference>
<comment type="similarity">
    <text evidence="1">Belongs to the LysR transcriptional regulatory family.</text>
</comment>
<dbReference type="InterPro" id="IPR005119">
    <property type="entry name" value="LysR_subst-bd"/>
</dbReference>
<dbReference type="NCBIfam" id="NF009327">
    <property type="entry name" value="PRK12684.1"/>
    <property type="match status" value="1"/>
</dbReference>
<dbReference type="GO" id="GO:0000976">
    <property type="term" value="F:transcription cis-regulatory region binding"/>
    <property type="evidence" value="ECO:0007669"/>
    <property type="project" value="TreeGrafter"/>
</dbReference>
<dbReference type="GO" id="GO:0003700">
    <property type="term" value="F:DNA-binding transcription factor activity"/>
    <property type="evidence" value="ECO:0007669"/>
    <property type="project" value="InterPro"/>
</dbReference>
<dbReference type="Pfam" id="PF03466">
    <property type="entry name" value="LysR_substrate"/>
    <property type="match status" value="1"/>
</dbReference>
<dbReference type="InterPro" id="IPR000847">
    <property type="entry name" value="LysR_HTH_N"/>
</dbReference>
<protein>
    <submittedName>
        <fullName evidence="6">HTH-type transcriptional regulator CysB</fullName>
    </submittedName>
</protein>
<keyword evidence="2" id="KW-0805">Transcription regulation</keyword>
<dbReference type="InterPro" id="IPR037423">
    <property type="entry name" value="CysB_PBP2"/>
</dbReference>
<feature type="domain" description="HTH lysR-type" evidence="5">
    <location>
        <begin position="1"/>
        <end position="60"/>
    </location>
</feature>
<dbReference type="FunFam" id="1.10.10.10:FF:000001">
    <property type="entry name" value="LysR family transcriptional regulator"/>
    <property type="match status" value="1"/>
</dbReference>
<keyword evidence="3" id="KW-0238">DNA-binding</keyword>
<dbReference type="Gene3D" id="1.10.10.10">
    <property type="entry name" value="Winged helix-like DNA-binding domain superfamily/Winged helix DNA-binding domain"/>
    <property type="match status" value="1"/>
</dbReference>
<dbReference type="AlphaFoldDB" id="A0A2P7NVZ7"/>
<dbReference type="PROSITE" id="PS50931">
    <property type="entry name" value="HTH_LYSR"/>
    <property type="match status" value="1"/>
</dbReference>
<accession>A0A2P7NVZ7</accession>
<name>A0A2P7NVZ7_9PROT</name>
<keyword evidence="4" id="KW-0804">Transcription</keyword>
<organism evidence="6 7">
    <name type="scientific">Nitrosomonas supralitoralis</name>
    <dbReference type="NCBI Taxonomy" id="2116706"/>
    <lineage>
        <taxon>Bacteria</taxon>
        <taxon>Pseudomonadati</taxon>
        <taxon>Pseudomonadota</taxon>
        <taxon>Betaproteobacteria</taxon>
        <taxon>Nitrosomonadales</taxon>
        <taxon>Nitrosomonadaceae</taxon>
        <taxon>Nitrosomonas</taxon>
    </lineage>
</organism>
<dbReference type="SUPFAM" id="SSF46785">
    <property type="entry name" value="Winged helix' DNA-binding domain"/>
    <property type="match status" value="1"/>
</dbReference>
<dbReference type="Proteomes" id="UP000241912">
    <property type="component" value="Unassembled WGS sequence"/>
</dbReference>
<gene>
    <name evidence="6" type="ORF">C7H79_07335</name>
</gene>
<dbReference type="NCBIfam" id="NF009326">
    <property type="entry name" value="PRK12681.1"/>
    <property type="match status" value="1"/>
</dbReference>
<reference evidence="6 7" key="1">
    <citation type="submission" date="2018-03" db="EMBL/GenBank/DDBJ databases">
        <title>Draft genome of Nitrosomonas supralitoralis APG5.</title>
        <authorList>
            <person name="Urakawa H."/>
            <person name="Lopez J.V."/>
        </authorList>
    </citation>
    <scope>NUCLEOTIDE SEQUENCE [LARGE SCALE GENOMIC DNA]</scope>
    <source>
        <strain evidence="6 7">APG5</strain>
    </source>
</reference>
<dbReference type="GO" id="GO:0019344">
    <property type="term" value="P:cysteine biosynthetic process"/>
    <property type="evidence" value="ECO:0007669"/>
    <property type="project" value="TreeGrafter"/>
</dbReference>
<evidence type="ECO:0000313" key="7">
    <source>
        <dbReference type="Proteomes" id="UP000241912"/>
    </source>
</evidence>
<comment type="caution">
    <text evidence="6">The sequence shown here is derived from an EMBL/GenBank/DDBJ whole genome shotgun (WGS) entry which is preliminary data.</text>
</comment>
<dbReference type="InterPro" id="IPR036388">
    <property type="entry name" value="WH-like_DNA-bd_sf"/>
</dbReference>
<proteinExistence type="inferred from homology"/>
<dbReference type="InterPro" id="IPR036390">
    <property type="entry name" value="WH_DNA-bd_sf"/>
</dbReference>
<dbReference type="PANTHER" id="PTHR30126:SF6">
    <property type="entry name" value="HTH-TYPE TRANSCRIPTIONAL REGULATOR CYSB-RELATED"/>
    <property type="match status" value="1"/>
</dbReference>
<dbReference type="PRINTS" id="PR00039">
    <property type="entry name" value="HTHLYSR"/>
</dbReference>
<evidence type="ECO:0000256" key="4">
    <source>
        <dbReference type="ARBA" id="ARBA00023163"/>
    </source>
</evidence>
<dbReference type="SUPFAM" id="SSF53850">
    <property type="entry name" value="Periplasmic binding protein-like II"/>
    <property type="match status" value="1"/>
</dbReference>
<evidence type="ECO:0000256" key="2">
    <source>
        <dbReference type="ARBA" id="ARBA00023015"/>
    </source>
</evidence>
<dbReference type="RefSeq" id="WP_106706639.1">
    <property type="nucleotide sequence ID" value="NZ_PXXU01000017.1"/>
</dbReference>
<evidence type="ECO:0000259" key="5">
    <source>
        <dbReference type="PROSITE" id="PS50931"/>
    </source>
</evidence>
<sequence length="327" mass="36560">MKLQQLRYLCETARQDMNLSKAAKNLHTSQPAISKQIQMLEDELGVDIFLRNGKRVVKITPPGQLIIQTATRMLRDADNLKKIAQEFTNEAGGTLTIATTHTQARYALPAVIKRFTARYPKVKLILRQGSPMQISSLVTSGEADVAIATEAIEQFQELVMLPCYEWNRCVVVMPKHPLLKVKKLTLEAINQYPIITYDFAFTGRSKINQAFAKLGLEPNVVLTAIDSDVIKTYVELGLGIGILANMAFEPKRDRNLRSIDASHLFEPSTTRIGISRNSYLRSYIFDFIEMFAPHLNYATIQAKLENNTEDGIENSVAAITAGSKNAN</sequence>